<evidence type="ECO:0000313" key="1">
    <source>
        <dbReference type="EMBL" id="GJC86334.1"/>
    </source>
</evidence>
<reference evidence="1 2" key="1">
    <citation type="submission" date="2021-07" db="EMBL/GenBank/DDBJ databases">
        <title>Genome data of Colletotrichum spaethianum.</title>
        <authorList>
            <person name="Utami Y.D."/>
            <person name="Hiruma K."/>
        </authorList>
    </citation>
    <scope>NUCLEOTIDE SEQUENCE [LARGE SCALE GENOMIC DNA]</scope>
    <source>
        <strain evidence="1 2">MAFF 242679</strain>
    </source>
</reference>
<evidence type="ECO:0008006" key="3">
    <source>
        <dbReference type="Google" id="ProtNLM"/>
    </source>
</evidence>
<evidence type="ECO:0000313" key="2">
    <source>
        <dbReference type="Proteomes" id="UP001055172"/>
    </source>
</evidence>
<organism evidence="1 2">
    <name type="scientific">Colletotrichum liriopes</name>
    <dbReference type="NCBI Taxonomy" id="708192"/>
    <lineage>
        <taxon>Eukaryota</taxon>
        <taxon>Fungi</taxon>
        <taxon>Dikarya</taxon>
        <taxon>Ascomycota</taxon>
        <taxon>Pezizomycotina</taxon>
        <taxon>Sordariomycetes</taxon>
        <taxon>Hypocreomycetidae</taxon>
        <taxon>Glomerellales</taxon>
        <taxon>Glomerellaceae</taxon>
        <taxon>Colletotrichum</taxon>
        <taxon>Colletotrichum spaethianum species complex</taxon>
    </lineage>
</organism>
<protein>
    <recommendedName>
        <fullName evidence="3">F-box domain-containing protein</fullName>
    </recommendedName>
</protein>
<dbReference type="AlphaFoldDB" id="A0AA37LVI5"/>
<name>A0AA37LVI5_9PEZI</name>
<gene>
    <name evidence="1" type="ORF">ColLi_09172</name>
</gene>
<proteinExistence type="predicted"/>
<dbReference type="Proteomes" id="UP001055172">
    <property type="component" value="Unassembled WGS sequence"/>
</dbReference>
<keyword evidence="2" id="KW-1185">Reference proteome</keyword>
<comment type="caution">
    <text evidence="1">The sequence shown here is derived from an EMBL/GenBank/DDBJ whole genome shotgun (WGS) entry which is preliminary data.</text>
</comment>
<sequence length="77" mass="8437">MDKLPGELLIAISRYASVSDLRSIIRVNRTTHSAAESLIVRRAVLDDGLLATTPDCWPLPPAHADVIRLPYIMAIVS</sequence>
<dbReference type="EMBL" id="BPPX01000021">
    <property type="protein sequence ID" value="GJC86334.1"/>
    <property type="molecule type" value="Genomic_DNA"/>
</dbReference>
<accession>A0AA37LVI5</accession>